<keyword evidence="3" id="KW-0121">Carboxypeptidase</keyword>
<dbReference type="Gene3D" id="3.40.710.10">
    <property type="entry name" value="DD-peptidase/beta-lactamase superfamily"/>
    <property type="match status" value="2"/>
</dbReference>
<dbReference type="Pfam" id="PF02113">
    <property type="entry name" value="Peptidase_S13"/>
    <property type="match status" value="1"/>
</dbReference>
<dbReference type="InterPro" id="IPR012338">
    <property type="entry name" value="Beta-lactam/transpept-like"/>
</dbReference>
<dbReference type="SUPFAM" id="SSF56601">
    <property type="entry name" value="beta-lactamase/transpeptidase-like"/>
    <property type="match status" value="1"/>
</dbReference>
<dbReference type="EMBL" id="JAGGMB010000008">
    <property type="protein sequence ID" value="MBP2078484.1"/>
    <property type="molecule type" value="Genomic_DNA"/>
</dbReference>
<evidence type="ECO:0000313" key="3">
    <source>
        <dbReference type="EMBL" id="MBP2078484.1"/>
    </source>
</evidence>
<accession>A0A9X0YTS1</accession>
<protein>
    <submittedName>
        <fullName evidence="3">D-alanyl-D-alanine carboxypeptidase/D-alanyl-D-alanine-endopeptidase (Penicillin-binding protein 4)</fullName>
        <ecNumber evidence="3">3.4.16.4</ecNumber>
        <ecNumber evidence="3">3.4.21.-</ecNumber>
    </submittedName>
</protein>
<dbReference type="PANTHER" id="PTHR30023">
    <property type="entry name" value="D-ALANYL-D-ALANINE CARBOXYPEPTIDASE"/>
    <property type="match status" value="1"/>
</dbReference>
<sequence>MMKSKAFLRRSLLFFLIAIVAMIPFVNQEEPLFIQASDERTETAYVGDMSLAEKMEVILANERLDGAVTGVTVRHAETGEILFAENGDTRLHPASNMKLLTAAAALETLGADYRFRTEVLTDGRKTGAVLQGNLYLKGKGDPTLLKADLDQFAKDLKVQGIRNIKGNLVGDDTWYDDVRLSQDLNWSDEPFYTGAQVSALTLSPNEDYDAGTVIVEVTPAKKAKGKALVSVSPKTDYVKIVNRTKMVSAGETKQITIEREHGSNRIIVEGNMPVDGTLSRSWASVWEPTGYALEVFRSALNEQGIKFIGKSEEKFEAAPEHAQVLVTKDSMPLSELLIPFMKLSNNGHGEVLTKEMGKVVHGEGSWDKGLEVMGDVVAELGVNQDTILLRDGSGMSHKNLIPSNDLTELLFEAQNKSWFPAFHHSLPVAGISERLVGGTLRNRMTTEPTKGNVTAKTGSITGVSTLSGYVTSLDGEELIFSILINNYLGSSGNMQAIENEIATMLAGHEFLE</sequence>
<evidence type="ECO:0000313" key="4">
    <source>
        <dbReference type="Proteomes" id="UP001138793"/>
    </source>
</evidence>
<dbReference type="AlphaFoldDB" id="A0A9X0YTS1"/>
<keyword evidence="2 3" id="KW-0378">Hydrolase</keyword>
<keyword evidence="3" id="KW-0645">Protease</keyword>
<organism evidence="3 4">
    <name type="scientific">Oceanobacillus polygoni</name>
    <dbReference type="NCBI Taxonomy" id="1235259"/>
    <lineage>
        <taxon>Bacteria</taxon>
        <taxon>Bacillati</taxon>
        <taxon>Bacillota</taxon>
        <taxon>Bacilli</taxon>
        <taxon>Bacillales</taxon>
        <taxon>Bacillaceae</taxon>
        <taxon>Oceanobacillus</taxon>
    </lineage>
</organism>
<reference evidence="3" key="1">
    <citation type="submission" date="2021-03" db="EMBL/GenBank/DDBJ databases">
        <title>Genomic Encyclopedia of Type Strains, Phase IV (KMG-IV): sequencing the most valuable type-strain genomes for metagenomic binning, comparative biology and taxonomic classification.</title>
        <authorList>
            <person name="Goeker M."/>
        </authorList>
    </citation>
    <scope>NUCLEOTIDE SEQUENCE</scope>
    <source>
        <strain evidence="3">DSM 107338</strain>
    </source>
</reference>
<evidence type="ECO:0000256" key="1">
    <source>
        <dbReference type="ARBA" id="ARBA00006096"/>
    </source>
</evidence>
<comment type="caution">
    <text evidence="3">The sequence shown here is derived from an EMBL/GenBank/DDBJ whole genome shotgun (WGS) entry which is preliminary data.</text>
</comment>
<dbReference type="GO" id="GO:0000270">
    <property type="term" value="P:peptidoglycan metabolic process"/>
    <property type="evidence" value="ECO:0007669"/>
    <property type="project" value="TreeGrafter"/>
</dbReference>
<dbReference type="GO" id="GO:0009002">
    <property type="term" value="F:serine-type D-Ala-D-Ala carboxypeptidase activity"/>
    <property type="evidence" value="ECO:0007669"/>
    <property type="project" value="UniProtKB-EC"/>
</dbReference>
<dbReference type="GO" id="GO:0006508">
    <property type="term" value="P:proteolysis"/>
    <property type="evidence" value="ECO:0007669"/>
    <property type="project" value="InterPro"/>
</dbReference>
<evidence type="ECO:0000256" key="2">
    <source>
        <dbReference type="ARBA" id="ARBA00022801"/>
    </source>
</evidence>
<dbReference type="PANTHER" id="PTHR30023:SF0">
    <property type="entry name" value="PENICILLIN-SENSITIVE CARBOXYPEPTIDASE A"/>
    <property type="match status" value="1"/>
</dbReference>
<gene>
    <name evidence="3" type="ORF">J2Z64_002748</name>
</gene>
<dbReference type="PRINTS" id="PR00922">
    <property type="entry name" value="DADACBPTASE3"/>
</dbReference>
<proteinExistence type="inferred from homology"/>
<keyword evidence="4" id="KW-1185">Reference proteome</keyword>
<dbReference type="EC" id="3.4.16.4" evidence="3"/>
<name>A0A9X0YTS1_9BACI</name>
<dbReference type="NCBIfam" id="TIGR00666">
    <property type="entry name" value="PBP4"/>
    <property type="match status" value="1"/>
</dbReference>
<dbReference type="InterPro" id="IPR000667">
    <property type="entry name" value="Peptidase_S13"/>
</dbReference>
<dbReference type="EC" id="3.4.21.-" evidence="3"/>
<comment type="similarity">
    <text evidence="1">Belongs to the peptidase S13 family.</text>
</comment>
<dbReference type="Gene3D" id="3.50.80.20">
    <property type="entry name" value="D-Ala-D-Ala carboxypeptidase C, peptidase S13"/>
    <property type="match status" value="1"/>
</dbReference>
<dbReference type="Proteomes" id="UP001138793">
    <property type="component" value="Unassembled WGS sequence"/>
</dbReference>